<accession>A0A8J5RC97</accession>
<comment type="cofactor">
    <cofactor evidence="1">
        <name>thiamine diphosphate</name>
        <dbReference type="ChEBI" id="CHEBI:58937"/>
    </cofactor>
</comment>
<dbReference type="AlphaFoldDB" id="A0A8J5RC97"/>
<evidence type="ECO:0000313" key="7">
    <source>
        <dbReference type="Proteomes" id="UP000729402"/>
    </source>
</evidence>
<proteinExistence type="inferred from homology"/>
<dbReference type="GO" id="GO:0045252">
    <property type="term" value="C:oxoglutarate dehydrogenase complex"/>
    <property type="evidence" value="ECO:0007669"/>
    <property type="project" value="TreeGrafter"/>
</dbReference>
<dbReference type="InterPro" id="IPR001017">
    <property type="entry name" value="DH_E1"/>
</dbReference>
<dbReference type="OrthoDB" id="413077at2759"/>
<evidence type="ECO:0000256" key="4">
    <source>
        <dbReference type="ARBA" id="ARBA00023052"/>
    </source>
</evidence>
<keyword evidence="4" id="KW-0786">Thiamine pyrophosphate</keyword>
<dbReference type="Proteomes" id="UP000729402">
    <property type="component" value="Unassembled WGS sequence"/>
</dbReference>
<keyword evidence="7" id="KW-1185">Reference proteome</keyword>
<dbReference type="Pfam" id="PF00676">
    <property type="entry name" value="E1_dh"/>
    <property type="match status" value="1"/>
</dbReference>
<dbReference type="EMBL" id="JAAALK010000290">
    <property type="protein sequence ID" value="KAG8047293.1"/>
    <property type="molecule type" value="Genomic_DNA"/>
</dbReference>
<evidence type="ECO:0000313" key="6">
    <source>
        <dbReference type="EMBL" id="KAG8047293.1"/>
    </source>
</evidence>
<dbReference type="GO" id="GO:0006099">
    <property type="term" value="P:tricarboxylic acid cycle"/>
    <property type="evidence" value="ECO:0007669"/>
    <property type="project" value="TreeGrafter"/>
</dbReference>
<dbReference type="GO" id="GO:0030976">
    <property type="term" value="F:thiamine pyrophosphate binding"/>
    <property type="evidence" value="ECO:0007669"/>
    <property type="project" value="InterPro"/>
</dbReference>
<protein>
    <recommendedName>
        <fullName evidence="5">Dehydrogenase E1 component domain-containing protein</fullName>
    </recommendedName>
</protein>
<evidence type="ECO:0000256" key="2">
    <source>
        <dbReference type="ARBA" id="ARBA00006936"/>
    </source>
</evidence>
<evidence type="ECO:0000259" key="5">
    <source>
        <dbReference type="Pfam" id="PF00676"/>
    </source>
</evidence>
<feature type="domain" description="Dehydrogenase E1 component" evidence="5">
    <location>
        <begin position="73"/>
        <end position="144"/>
    </location>
</feature>
<gene>
    <name evidence="6" type="ORF">GUJ93_ZPchr0008g13612</name>
</gene>
<reference evidence="6" key="2">
    <citation type="submission" date="2021-02" db="EMBL/GenBank/DDBJ databases">
        <authorList>
            <person name="Kimball J.A."/>
            <person name="Haas M.W."/>
            <person name="Macchietto M."/>
            <person name="Kono T."/>
            <person name="Duquette J."/>
            <person name="Shao M."/>
        </authorList>
    </citation>
    <scope>NUCLEOTIDE SEQUENCE</scope>
    <source>
        <tissue evidence="6">Fresh leaf tissue</tissue>
    </source>
</reference>
<comment type="caution">
    <text evidence="6">The sequence shown here is derived from an EMBL/GenBank/DDBJ whole genome shotgun (WGS) entry which is preliminary data.</text>
</comment>
<reference evidence="6" key="1">
    <citation type="journal article" date="2021" name="bioRxiv">
        <title>Whole Genome Assembly and Annotation of Northern Wild Rice, Zizania palustris L., Supports a Whole Genome Duplication in the Zizania Genus.</title>
        <authorList>
            <person name="Haas M."/>
            <person name="Kono T."/>
            <person name="Macchietto M."/>
            <person name="Millas R."/>
            <person name="McGilp L."/>
            <person name="Shao M."/>
            <person name="Duquette J."/>
            <person name="Hirsch C.N."/>
            <person name="Kimball J."/>
        </authorList>
    </citation>
    <scope>NUCLEOTIDE SEQUENCE</scope>
    <source>
        <tissue evidence="6">Fresh leaf tissue</tissue>
    </source>
</reference>
<evidence type="ECO:0000256" key="3">
    <source>
        <dbReference type="ARBA" id="ARBA00023002"/>
    </source>
</evidence>
<dbReference type="PANTHER" id="PTHR23152:SF23">
    <property type="entry name" value="OXOGLUTARATE DEHYDROGENASE (SUCCINYL-TRANSFERRING)"/>
    <property type="match status" value="1"/>
</dbReference>
<dbReference type="PANTHER" id="PTHR23152">
    <property type="entry name" value="2-OXOGLUTARATE DEHYDROGENASE"/>
    <property type="match status" value="1"/>
</dbReference>
<comment type="similarity">
    <text evidence="2">Belongs to the alpha-ketoglutarate dehydrogenase family.</text>
</comment>
<organism evidence="6 7">
    <name type="scientific">Zizania palustris</name>
    <name type="common">Northern wild rice</name>
    <dbReference type="NCBI Taxonomy" id="103762"/>
    <lineage>
        <taxon>Eukaryota</taxon>
        <taxon>Viridiplantae</taxon>
        <taxon>Streptophyta</taxon>
        <taxon>Embryophyta</taxon>
        <taxon>Tracheophyta</taxon>
        <taxon>Spermatophyta</taxon>
        <taxon>Magnoliopsida</taxon>
        <taxon>Liliopsida</taxon>
        <taxon>Poales</taxon>
        <taxon>Poaceae</taxon>
        <taxon>BOP clade</taxon>
        <taxon>Oryzoideae</taxon>
        <taxon>Oryzeae</taxon>
        <taxon>Zizaniinae</taxon>
        <taxon>Zizania</taxon>
    </lineage>
</organism>
<keyword evidence="3" id="KW-0560">Oxidoreductase</keyword>
<name>A0A8J5RC97_ZIZPA</name>
<sequence length="144" mass="16301">MKALHPRGIPLSRLTNSFLDDISGFYLKELQRAWEADPSSINKSWDNFCCKFLDEAALSTGLSSQTIQESMQLLLVVNNQVAFTMNTRAGRSSPYCTNVAKALNAHIFHVDGEDHGAVIRVCEFAIEWRQTFHSDMVVELICYR</sequence>
<dbReference type="GO" id="GO:0005739">
    <property type="term" value="C:mitochondrion"/>
    <property type="evidence" value="ECO:0007669"/>
    <property type="project" value="TreeGrafter"/>
</dbReference>
<dbReference type="GO" id="GO:0004591">
    <property type="term" value="F:oxoglutarate dehydrogenase (succinyl-transferring) activity"/>
    <property type="evidence" value="ECO:0007669"/>
    <property type="project" value="TreeGrafter"/>
</dbReference>
<evidence type="ECO:0000256" key="1">
    <source>
        <dbReference type="ARBA" id="ARBA00001964"/>
    </source>
</evidence>
<dbReference type="InterPro" id="IPR011603">
    <property type="entry name" value="2oxoglutarate_DH_E1"/>
</dbReference>